<dbReference type="Pfam" id="PF16153">
    <property type="entry name" value="DUF4861"/>
    <property type="match status" value="1"/>
</dbReference>
<accession>A0A7K0G3Q6</accession>
<dbReference type="GO" id="GO:0005975">
    <property type="term" value="P:carbohydrate metabolic process"/>
    <property type="evidence" value="ECO:0007669"/>
    <property type="project" value="InterPro"/>
</dbReference>
<dbReference type="GO" id="GO:0030246">
    <property type="term" value="F:carbohydrate binding"/>
    <property type="evidence" value="ECO:0007669"/>
    <property type="project" value="InterPro"/>
</dbReference>
<dbReference type="GO" id="GO:0003824">
    <property type="term" value="F:catalytic activity"/>
    <property type="evidence" value="ECO:0007669"/>
    <property type="project" value="InterPro"/>
</dbReference>
<dbReference type="RefSeq" id="WP_154282436.1">
    <property type="nucleotide sequence ID" value="NZ_WKKH01000037.1"/>
</dbReference>
<sequence>MFSKSFTNSFKFQLLAFVILSSLMSFKALKKTKISSVSVIITNSSSYNRNAETIEVPLTSLSKINGFKSNELIVKNAKTGKEVPSQVIYNGNTAPQSIIFQTNVKASSNQTFSISKGIPSIYKVKTYCRQVPERFDDFAWENDKVAFRFYGEALESQSGMAKGIDFWVKRTTDLVIDKWYKLDNYHNDNGEGVDAYHVGMTLGAGNAEPIVGDEIIFPINYSSYKVLDNGPIRVSFKLMYKPFLVNGKQVTETKIVTLDAGSQMNKITNNYKTDGDLNISIGVTKHIGDGKVRIDRSNNLVAYWDKADGKVDNGFMGVGVVVPFSKNQEFKDTKQHLLIIDKLAGRRNLTYYQGGGWSKSGNFNSEVAWFNYLENFSKQLKHPLKVLIK</sequence>
<proteinExistence type="predicted"/>
<evidence type="ECO:0000313" key="2">
    <source>
        <dbReference type="Proteomes" id="UP000487757"/>
    </source>
</evidence>
<organism evidence="1 2">
    <name type="scientific">Pedobacter petrophilus</name>
    <dbReference type="NCBI Taxonomy" id="1908241"/>
    <lineage>
        <taxon>Bacteria</taxon>
        <taxon>Pseudomonadati</taxon>
        <taxon>Bacteroidota</taxon>
        <taxon>Sphingobacteriia</taxon>
        <taxon>Sphingobacteriales</taxon>
        <taxon>Sphingobacteriaceae</taxon>
        <taxon>Pedobacter</taxon>
    </lineage>
</organism>
<dbReference type="EMBL" id="WKKH01000037">
    <property type="protein sequence ID" value="MRX78024.1"/>
    <property type="molecule type" value="Genomic_DNA"/>
</dbReference>
<evidence type="ECO:0000313" key="1">
    <source>
        <dbReference type="EMBL" id="MRX78024.1"/>
    </source>
</evidence>
<dbReference type="InterPro" id="IPR011013">
    <property type="entry name" value="Gal_mutarotase_sf_dom"/>
</dbReference>
<dbReference type="AlphaFoldDB" id="A0A7K0G3Q6"/>
<reference evidence="1 2" key="1">
    <citation type="submission" date="2019-11" db="EMBL/GenBank/DDBJ databases">
        <title>Pedobacter petrophilus genome.</title>
        <authorList>
            <person name="Feldbauer M.J."/>
            <person name="Newman J.D."/>
        </authorList>
    </citation>
    <scope>NUCLEOTIDE SEQUENCE [LARGE SCALE GENOMIC DNA]</scope>
    <source>
        <strain evidence="1 2">LMG 29686</strain>
    </source>
</reference>
<dbReference type="InterPro" id="IPR032342">
    <property type="entry name" value="DUF4861"/>
</dbReference>
<dbReference type="OrthoDB" id="9800230at2"/>
<keyword evidence="2" id="KW-1185">Reference proteome</keyword>
<gene>
    <name evidence="1" type="ORF">GJU39_18245</name>
</gene>
<comment type="caution">
    <text evidence="1">The sequence shown here is derived from an EMBL/GenBank/DDBJ whole genome shotgun (WGS) entry which is preliminary data.</text>
</comment>
<name>A0A7K0G3Q6_9SPHI</name>
<protein>
    <submittedName>
        <fullName evidence="1">DUF4861 domain-containing protein</fullName>
    </submittedName>
</protein>
<dbReference type="SUPFAM" id="SSF74650">
    <property type="entry name" value="Galactose mutarotase-like"/>
    <property type="match status" value="1"/>
</dbReference>
<dbReference type="Proteomes" id="UP000487757">
    <property type="component" value="Unassembled WGS sequence"/>
</dbReference>